<evidence type="ECO:0000256" key="5">
    <source>
        <dbReference type="ARBA" id="ARBA00023163"/>
    </source>
</evidence>
<gene>
    <name evidence="8" type="primary">nikR</name>
    <name evidence="8" type="ORF">H5P27_19160</name>
</gene>
<evidence type="ECO:0000313" key="8">
    <source>
        <dbReference type="EMBL" id="MBC2608183.1"/>
    </source>
</evidence>
<dbReference type="GO" id="GO:0003677">
    <property type="term" value="F:DNA binding"/>
    <property type="evidence" value="ECO:0007669"/>
    <property type="project" value="UniProtKB-KW"/>
</dbReference>
<keyword evidence="9" id="KW-1185">Reference proteome</keyword>
<dbReference type="InterPro" id="IPR014864">
    <property type="entry name" value="TF_NikR_Ni-bd_C"/>
</dbReference>
<dbReference type="SUPFAM" id="SSF55021">
    <property type="entry name" value="ACT-like"/>
    <property type="match status" value="1"/>
</dbReference>
<comment type="caution">
    <text evidence="8">The sequence shown here is derived from an EMBL/GenBank/DDBJ whole genome shotgun (WGS) entry which is preliminary data.</text>
</comment>
<dbReference type="GO" id="GO:0010045">
    <property type="term" value="P:response to nickel cation"/>
    <property type="evidence" value="ECO:0007669"/>
    <property type="project" value="InterPro"/>
</dbReference>
<dbReference type="Gene3D" id="3.30.70.1150">
    <property type="entry name" value="ACT-like. Chain A, domain 2"/>
    <property type="match status" value="1"/>
</dbReference>
<keyword evidence="3 6" id="KW-0805">Transcription regulation</keyword>
<keyword evidence="4 6" id="KW-0238">DNA-binding</keyword>
<dbReference type="GO" id="GO:0003700">
    <property type="term" value="F:DNA-binding transcription factor activity"/>
    <property type="evidence" value="ECO:0007669"/>
    <property type="project" value="UniProtKB-UniRule"/>
</dbReference>
<proteinExistence type="inferred from homology"/>
<reference evidence="8 9" key="1">
    <citation type="submission" date="2020-07" db="EMBL/GenBank/DDBJ databases">
        <authorList>
            <person name="Feng X."/>
        </authorList>
    </citation>
    <scope>NUCLEOTIDE SEQUENCE [LARGE SCALE GENOMIC DNA]</scope>
    <source>
        <strain evidence="8 9">JCM23202</strain>
    </source>
</reference>
<dbReference type="SUPFAM" id="SSF47598">
    <property type="entry name" value="Ribbon-helix-helix"/>
    <property type="match status" value="1"/>
</dbReference>
<evidence type="ECO:0000256" key="4">
    <source>
        <dbReference type="ARBA" id="ARBA00023125"/>
    </source>
</evidence>
<evidence type="ECO:0000256" key="6">
    <source>
        <dbReference type="HAMAP-Rule" id="MF_00476"/>
    </source>
</evidence>
<evidence type="ECO:0000313" key="9">
    <source>
        <dbReference type="Proteomes" id="UP000526501"/>
    </source>
</evidence>
<dbReference type="GO" id="GO:0016151">
    <property type="term" value="F:nickel cation binding"/>
    <property type="evidence" value="ECO:0007669"/>
    <property type="project" value="UniProtKB-UniRule"/>
</dbReference>
<comment type="similarity">
    <text evidence="6">Belongs to the transcriptional regulatory CopG/NikR family.</text>
</comment>
<organism evidence="8 9">
    <name type="scientific">Pelagicoccus albus</name>
    <dbReference type="NCBI Taxonomy" id="415222"/>
    <lineage>
        <taxon>Bacteria</taxon>
        <taxon>Pseudomonadati</taxon>
        <taxon>Verrucomicrobiota</taxon>
        <taxon>Opitutia</taxon>
        <taxon>Puniceicoccales</taxon>
        <taxon>Pelagicoccaceae</taxon>
        <taxon>Pelagicoccus</taxon>
    </lineage>
</organism>
<keyword evidence="1" id="KW-0533">Nickel</keyword>
<dbReference type="PANTHER" id="PTHR34719:SF2">
    <property type="entry name" value="NICKEL-RESPONSIVE REGULATOR"/>
    <property type="match status" value="1"/>
</dbReference>
<dbReference type="Pfam" id="PF08753">
    <property type="entry name" value="NikR_C"/>
    <property type="match status" value="1"/>
</dbReference>
<dbReference type="Gene3D" id="1.10.1220.10">
    <property type="entry name" value="Met repressor-like"/>
    <property type="match status" value="1"/>
</dbReference>
<evidence type="ECO:0000259" key="7">
    <source>
        <dbReference type="Pfam" id="PF08753"/>
    </source>
</evidence>
<dbReference type="EMBL" id="JACHVC010000013">
    <property type="protein sequence ID" value="MBC2608183.1"/>
    <property type="molecule type" value="Genomic_DNA"/>
</dbReference>
<comment type="caution">
    <text evidence="6">Lacks conserved residue(s) required for the propagation of feature annotation.</text>
</comment>
<feature type="domain" description="Transcription factor NikR nickel binding C-terminal" evidence="7">
    <location>
        <begin position="57"/>
        <end position="132"/>
    </location>
</feature>
<dbReference type="InterPro" id="IPR050192">
    <property type="entry name" value="CopG/NikR_regulator"/>
</dbReference>
<dbReference type="AlphaFoldDB" id="A0A7X1B9K2"/>
<dbReference type="InterPro" id="IPR010985">
    <property type="entry name" value="Ribbon_hlx_hlx"/>
</dbReference>
<keyword evidence="2" id="KW-0479">Metal-binding</keyword>
<dbReference type="NCBIfam" id="NF003381">
    <property type="entry name" value="PRK04460.1"/>
    <property type="match status" value="1"/>
</dbReference>
<comment type="function">
    <text evidence="6">Transcriptional regulator.</text>
</comment>
<evidence type="ECO:0000256" key="1">
    <source>
        <dbReference type="ARBA" id="ARBA00022596"/>
    </source>
</evidence>
<dbReference type="InterPro" id="IPR027271">
    <property type="entry name" value="Acetolactate_synth/TF_NikR_C"/>
</dbReference>
<dbReference type="InterPro" id="IPR013321">
    <property type="entry name" value="Arc_rbn_hlx_hlx"/>
</dbReference>
<evidence type="ECO:0000256" key="3">
    <source>
        <dbReference type="ARBA" id="ARBA00023015"/>
    </source>
</evidence>
<dbReference type="RefSeq" id="WP_185662034.1">
    <property type="nucleotide sequence ID" value="NZ_CAWPOO010000013.1"/>
</dbReference>
<keyword evidence="5 6" id="KW-0804">Transcription</keyword>
<dbReference type="CDD" id="cd22231">
    <property type="entry name" value="RHH_NikR_HicB-like"/>
    <property type="match status" value="1"/>
</dbReference>
<dbReference type="HAMAP" id="MF_00476">
    <property type="entry name" value="NikR"/>
    <property type="match status" value="1"/>
</dbReference>
<dbReference type="PANTHER" id="PTHR34719">
    <property type="entry name" value="NICKEL-RESPONSIVE REGULATOR"/>
    <property type="match status" value="1"/>
</dbReference>
<sequence>MADPAERVSVTIPRSVLAKFDSVLEQRGFSNRSQAIAEILNREIIDASSEEVDQVMAGTITIFYSTLRNNLQSTLSKIQRKHIAEVISSLHVQLENDHIMEVLVVQGPAWKLRDIANELITCKGVKTGNLNLSSTIIPPLHQK</sequence>
<protein>
    <recommendedName>
        <fullName evidence="6">Putative nickel-responsive regulator</fullName>
    </recommendedName>
</protein>
<dbReference type="InterPro" id="IPR045865">
    <property type="entry name" value="ACT-like_dom_sf"/>
</dbReference>
<name>A0A7X1B9K2_9BACT</name>
<dbReference type="Proteomes" id="UP000526501">
    <property type="component" value="Unassembled WGS sequence"/>
</dbReference>
<accession>A0A7X1B9K2</accession>
<evidence type="ECO:0000256" key="2">
    <source>
        <dbReference type="ARBA" id="ARBA00022723"/>
    </source>
</evidence>
<dbReference type="InterPro" id="IPR022988">
    <property type="entry name" value="Ni_resp_reg_NikR"/>
</dbReference>